<gene>
    <name evidence="1" type="ORF">LY89DRAFT_723119</name>
</gene>
<dbReference type="KEGG" id="psco:LY89DRAFT_723119"/>
<protein>
    <submittedName>
        <fullName evidence="1">Uncharacterized protein</fullName>
    </submittedName>
</protein>
<dbReference type="RefSeq" id="XP_018065657.1">
    <property type="nucleotide sequence ID" value="XM_018218792.1"/>
</dbReference>
<keyword evidence="2" id="KW-1185">Reference proteome</keyword>
<accession>A0A194WUL5</accession>
<sequence length="289" mass="32577">MPQVTYVTYTRGVDAKHLHLGNLVHDFKDPLNLEPYVEKAYTDLSEPAPAWARSRALDNFALTLGETPEDEEKEEEDEEVEGNKYLVAAAAKSTQLEIDDPEEFFEKITLKSDKAKKWLASHISAAESLQPHAPPQIWMATGLILMTHATWTNLSSKQTFTPGLPAPFDPTGVTAIRRSSVSEHIRPVIGYEEKEDTKHIPGAVIHETGKYPGTRGWAIRWERVDTKVMSAEKWKGGVDNQLMLNIPKMFPKIAIVELQEGTYAQNADKGSEDDDNYWDLFIDLVEELE</sequence>
<evidence type="ECO:0000313" key="2">
    <source>
        <dbReference type="Proteomes" id="UP000070700"/>
    </source>
</evidence>
<reference evidence="1 2" key="1">
    <citation type="submission" date="2015-10" db="EMBL/GenBank/DDBJ databases">
        <title>Full genome of DAOMC 229536 Phialocephala scopiformis, a fungal endophyte of spruce producing the potent anti-insectan compound rugulosin.</title>
        <authorList>
            <consortium name="DOE Joint Genome Institute"/>
            <person name="Walker A.K."/>
            <person name="Frasz S.L."/>
            <person name="Seifert K.A."/>
            <person name="Miller J.D."/>
            <person name="Mondo S.J."/>
            <person name="Labutti K."/>
            <person name="Lipzen A."/>
            <person name="Dockter R."/>
            <person name="Kennedy M."/>
            <person name="Grigoriev I.V."/>
            <person name="Spatafora J.W."/>
        </authorList>
    </citation>
    <scope>NUCLEOTIDE SEQUENCE [LARGE SCALE GENOMIC DNA]</scope>
    <source>
        <strain evidence="1 2">CBS 120377</strain>
    </source>
</reference>
<proteinExistence type="predicted"/>
<name>A0A194WUL5_MOLSC</name>
<dbReference type="InParanoid" id="A0A194WUL5"/>
<evidence type="ECO:0000313" key="1">
    <source>
        <dbReference type="EMBL" id="KUJ11302.1"/>
    </source>
</evidence>
<dbReference type="AlphaFoldDB" id="A0A194WUL5"/>
<organism evidence="1 2">
    <name type="scientific">Mollisia scopiformis</name>
    <name type="common">Conifer needle endophyte fungus</name>
    <name type="synonym">Phialocephala scopiformis</name>
    <dbReference type="NCBI Taxonomy" id="149040"/>
    <lineage>
        <taxon>Eukaryota</taxon>
        <taxon>Fungi</taxon>
        <taxon>Dikarya</taxon>
        <taxon>Ascomycota</taxon>
        <taxon>Pezizomycotina</taxon>
        <taxon>Leotiomycetes</taxon>
        <taxon>Helotiales</taxon>
        <taxon>Mollisiaceae</taxon>
        <taxon>Mollisia</taxon>
    </lineage>
</organism>
<dbReference type="EMBL" id="KQ947427">
    <property type="protein sequence ID" value="KUJ11302.1"/>
    <property type="molecule type" value="Genomic_DNA"/>
</dbReference>
<dbReference type="GeneID" id="28828518"/>
<dbReference type="STRING" id="149040.A0A194WUL5"/>
<dbReference type="OrthoDB" id="4670414at2759"/>
<dbReference type="Proteomes" id="UP000070700">
    <property type="component" value="Unassembled WGS sequence"/>
</dbReference>